<dbReference type="RefSeq" id="WP_036783606.1">
    <property type="nucleotide sequence ID" value="NZ_AVBG01000007.1"/>
</dbReference>
<dbReference type="eggNOG" id="COG2162">
    <property type="taxonomic scope" value="Bacteria"/>
</dbReference>
<evidence type="ECO:0000256" key="2">
    <source>
        <dbReference type="RuleBase" id="RU003452"/>
    </source>
</evidence>
<dbReference type="InterPro" id="IPR001447">
    <property type="entry name" value="Arylamine_N-AcTrfase"/>
</dbReference>
<dbReference type="PRINTS" id="PR01543">
    <property type="entry name" value="ANATRNSFRASE"/>
</dbReference>
<comment type="caution">
    <text evidence="3">The sequence shown here is derived from an EMBL/GenBank/DDBJ whole genome shotgun (WGS) entry which is preliminary data.</text>
</comment>
<dbReference type="PANTHER" id="PTHR11786:SF0">
    <property type="entry name" value="ARYLAMINE N-ACETYLTRANSFERASE 4-RELATED"/>
    <property type="match status" value="1"/>
</dbReference>
<keyword evidence="3" id="KW-0808">Transferase</keyword>
<name>A0A0A2UXI6_9BACI</name>
<dbReference type="InterPro" id="IPR053710">
    <property type="entry name" value="Arylamine_NAT_domain_sf"/>
</dbReference>
<dbReference type="PANTHER" id="PTHR11786">
    <property type="entry name" value="N-HYDROXYARYLAMINE O-ACETYLTRANSFERASE"/>
    <property type="match status" value="1"/>
</dbReference>
<dbReference type="SUPFAM" id="SSF54001">
    <property type="entry name" value="Cysteine proteinases"/>
    <property type="match status" value="1"/>
</dbReference>
<accession>A0A0A2UXI6</accession>
<gene>
    <name evidence="3" type="ORF">N780_08420</name>
</gene>
<sequence>MKSFNEAYRERIGLPVETRLTITNLSEVLEKTAWAVPFENFRILNKNSLEISKENLRHKILDQQEGGLCYELNPLLYYFLHDNGFKVSLVRGEVYNAAEDQWSDTGRTHAAVIVHDESGDYLMDVGFGGNLPLTLVPMTGELVTSSNGEFKVSQLDTDYGDHVLEVKVKDKDDTRRIGYAFSAVPLVHVEDEMNEIQHLIETHEKSKFNKSPLAVQLLEGGSQTLTSSSMTTWEDGEKMKEELAYDDFVRLARERFNLHYVLEDRGEE</sequence>
<dbReference type="InterPro" id="IPR038765">
    <property type="entry name" value="Papain-like_cys_pep_sf"/>
</dbReference>
<evidence type="ECO:0000313" key="4">
    <source>
        <dbReference type="Proteomes" id="UP000030153"/>
    </source>
</evidence>
<dbReference type="EMBL" id="AVBG01000007">
    <property type="protein sequence ID" value="KGP91231.1"/>
    <property type="molecule type" value="Genomic_DNA"/>
</dbReference>
<organism evidence="3 4">
    <name type="scientific">Pontibacillus chungwhensis BH030062</name>
    <dbReference type="NCBI Taxonomy" id="1385513"/>
    <lineage>
        <taxon>Bacteria</taxon>
        <taxon>Bacillati</taxon>
        <taxon>Bacillota</taxon>
        <taxon>Bacilli</taxon>
        <taxon>Bacillales</taxon>
        <taxon>Bacillaceae</taxon>
        <taxon>Pontibacillus</taxon>
    </lineage>
</organism>
<dbReference type="Pfam" id="PF00797">
    <property type="entry name" value="Acetyltransf_2"/>
    <property type="match status" value="1"/>
</dbReference>
<evidence type="ECO:0000313" key="3">
    <source>
        <dbReference type="EMBL" id="KGP91231.1"/>
    </source>
</evidence>
<dbReference type="OrthoDB" id="7181050at2"/>
<proteinExistence type="inferred from homology"/>
<comment type="similarity">
    <text evidence="1 2">Belongs to the arylamine N-acetyltransferase family.</text>
</comment>
<dbReference type="GO" id="GO:0016407">
    <property type="term" value="F:acetyltransferase activity"/>
    <property type="evidence" value="ECO:0007669"/>
    <property type="project" value="InterPro"/>
</dbReference>
<keyword evidence="4" id="KW-1185">Reference proteome</keyword>
<dbReference type="Proteomes" id="UP000030153">
    <property type="component" value="Unassembled WGS sequence"/>
</dbReference>
<dbReference type="Gene3D" id="3.30.2140.20">
    <property type="match status" value="1"/>
</dbReference>
<dbReference type="AlphaFoldDB" id="A0A0A2UXI6"/>
<protein>
    <submittedName>
        <fullName evidence="3">Arylamine N-acetyltransferase</fullName>
    </submittedName>
</protein>
<evidence type="ECO:0000256" key="1">
    <source>
        <dbReference type="ARBA" id="ARBA00006547"/>
    </source>
</evidence>
<reference evidence="3 4" key="1">
    <citation type="submission" date="2013-08" db="EMBL/GenBank/DDBJ databases">
        <title>Genome of Pontibacillus chungwhensis.</title>
        <authorList>
            <person name="Wang Q."/>
            <person name="Wang G."/>
        </authorList>
    </citation>
    <scope>NUCLEOTIDE SEQUENCE [LARGE SCALE GENOMIC DNA]</scope>
    <source>
        <strain evidence="3 4">BH030062</strain>
    </source>
</reference>